<dbReference type="GO" id="GO:0000723">
    <property type="term" value="P:telomere maintenance"/>
    <property type="evidence" value="ECO:0007669"/>
    <property type="project" value="InterPro"/>
</dbReference>
<dbReference type="GO" id="GO:0043139">
    <property type="term" value="F:5'-3' DNA helicase activity"/>
    <property type="evidence" value="ECO:0007669"/>
    <property type="project" value="UniProtKB-EC"/>
</dbReference>
<keyword evidence="1" id="KW-0547">Nucleotide-binding</keyword>
<dbReference type="WBParaSite" id="PSAMB.scaffold1831size27511.g15093.t1">
    <property type="protein sequence ID" value="PSAMB.scaffold1831size27511.g15093.t1"/>
    <property type="gene ID" value="PSAMB.scaffold1831size27511.g15093"/>
</dbReference>
<sequence>MDAEAAENAALRAIEAGLTENGMSCRACGLPEPSAGVAQAEEMQQESDEQLGEDMRQHLNAEQHTAVEQVLAAVNGGPESQRCFFLDGPGETGKTFVYNTLVHLVRGRGGHVLTVAPTGIAATLLIGGRTAHSCFKIPIPVHNDCMLCPGGQPRSR</sequence>
<feature type="domain" description="DNA helicase Pif1-like DEAD-box helicase" evidence="2">
    <location>
        <begin position="59"/>
        <end position="143"/>
    </location>
</feature>
<dbReference type="PANTHER" id="PTHR10492:SF57">
    <property type="entry name" value="ATP-DEPENDENT DNA HELICASE"/>
    <property type="match status" value="1"/>
</dbReference>
<dbReference type="Proteomes" id="UP000887566">
    <property type="component" value="Unplaced"/>
</dbReference>
<keyword evidence="1" id="KW-0233">DNA recombination</keyword>
<dbReference type="Gene3D" id="3.40.50.300">
    <property type="entry name" value="P-loop containing nucleotide triphosphate hydrolases"/>
    <property type="match status" value="1"/>
</dbReference>
<keyword evidence="3" id="KW-1185">Reference proteome</keyword>
<organism evidence="3 4">
    <name type="scientific">Plectus sambesii</name>
    <dbReference type="NCBI Taxonomy" id="2011161"/>
    <lineage>
        <taxon>Eukaryota</taxon>
        <taxon>Metazoa</taxon>
        <taxon>Ecdysozoa</taxon>
        <taxon>Nematoda</taxon>
        <taxon>Chromadorea</taxon>
        <taxon>Plectida</taxon>
        <taxon>Plectina</taxon>
        <taxon>Plectoidea</taxon>
        <taxon>Plectidae</taxon>
        <taxon>Plectus</taxon>
    </lineage>
</organism>
<dbReference type="EC" id="5.6.2.3" evidence="1"/>
<dbReference type="SUPFAM" id="SSF52540">
    <property type="entry name" value="P-loop containing nucleoside triphosphate hydrolases"/>
    <property type="match status" value="1"/>
</dbReference>
<reference evidence="4" key="1">
    <citation type="submission" date="2022-11" db="UniProtKB">
        <authorList>
            <consortium name="WormBaseParasite"/>
        </authorList>
    </citation>
    <scope>IDENTIFICATION</scope>
</reference>
<dbReference type="GO" id="GO:0005524">
    <property type="term" value="F:ATP binding"/>
    <property type="evidence" value="ECO:0007669"/>
    <property type="project" value="UniProtKB-KW"/>
</dbReference>
<dbReference type="InterPro" id="IPR010285">
    <property type="entry name" value="DNA_helicase_pif1-like_DEAD"/>
</dbReference>
<accession>A0A914VDC4</accession>
<dbReference type="GO" id="GO:0016787">
    <property type="term" value="F:hydrolase activity"/>
    <property type="evidence" value="ECO:0007669"/>
    <property type="project" value="UniProtKB-KW"/>
</dbReference>
<keyword evidence="1" id="KW-0227">DNA damage</keyword>
<comment type="similarity">
    <text evidence="1">Belongs to the helicase family.</text>
</comment>
<comment type="catalytic activity">
    <reaction evidence="1">
        <text>ATP + H2O = ADP + phosphate + H(+)</text>
        <dbReference type="Rhea" id="RHEA:13065"/>
        <dbReference type="ChEBI" id="CHEBI:15377"/>
        <dbReference type="ChEBI" id="CHEBI:15378"/>
        <dbReference type="ChEBI" id="CHEBI:30616"/>
        <dbReference type="ChEBI" id="CHEBI:43474"/>
        <dbReference type="ChEBI" id="CHEBI:456216"/>
        <dbReference type="EC" id="5.6.2.3"/>
    </reaction>
</comment>
<keyword evidence="1" id="KW-0347">Helicase</keyword>
<evidence type="ECO:0000313" key="4">
    <source>
        <dbReference type="WBParaSite" id="PSAMB.scaffold1831size27511.g15093.t1"/>
    </source>
</evidence>
<dbReference type="PANTHER" id="PTHR10492">
    <property type="match status" value="1"/>
</dbReference>
<dbReference type="Pfam" id="PF05970">
    <property type="entry name" value="PIF1"/>
    <property type="match status" value="1"/>
</dbReference>
<evidence type="ECO:0000313" key="3">
    <source>
        <dbReference type="Proteomes" id="UP000887566"/>
    </source>
</evidence>
<dbReference type="AlphaFoldDB" id="A0A914VDC4"/>
<dbReference type="GO" id="GO:0006281">
    <property type="term" value="P:DNA repair"/>
    <property type="evidence" value="ECO:0007669"/>
    <property type="project" value="UniProtKB-KW"/>
</dbReference>
<keyword evidence="1" id="KW-0067">ATP-binding</keyword>
<dbReference type="InterPro" id="IPR027417">
    <property type="entry name" value="P-loop_NTPase"/>
</dbReference>
<name>A0A914VDC4_9BILA</name>
<keyword evidence="1" id="KW-0234">DNA repair</keyword>
<dbReference type="GO" id="GO:0006310">
    <property type="term" value="P:DNA recombination"/>
    <property type="evidence" value="ECO:0007669"/>
    <property type="project" value="UniProtKB-KW"/>
</dbReference>
<protein>
    <recommendedName>
        <fullName evidence="1">ATP-dependent DNA helicase</fullName>
        <ecNumber evidence="1">5.6.2.3</ecNumber>
    </recommendedName>
</protein>
<evidence type="ECO:0000256" key="1">
    <source>
        <dbReference type="RuleBase" id="RU363044"/>
    </source>
</evidence>
<evidence type="ECO:0000259" key="2">
    <source>
        <dbReference type="Pfam" id="PF05970"/>
    </source>
</evidence>
<keyword evidence="1" id="KW-0378">Hydrolase</keyword>
<proteinExistence type="inferred from homology"/>
<comment type="cofactor">
    <cofactor evidence="1">
        <name>Mg(2+)</name>
        <dbReference type="ChEBI" id="CHEBI:18420"/>
    </cofactor>
</comment>